<accession>A0ABR3EMD2</accession>
<evidence type="ECO:0000313" key="4">
    <source>
        <dbReference type="Proteomes" id="UP001465976"/>
    </source>
</evidence>
<name>A0ABR3EMD2_9AGAR</name>
<feature type="compositionally biased region" description="Low complexity" evidence="1">
    <location>
        <begin position="1"/>
        <end position="21"/>
    </location>
</feature>
<reference evidence="3 4" key="1">
    <citation type="submission" date="2024-02" db="EMBL/GenBank/DDBJ databases">
        <title>A draft genome for the cacao thread blight pathogen Marasmius crinis-equi.</title>
        <authorList>
            <person name="Cohen S.P."/>
            <person name="Baruah I.K."/>
            <person name="Amoako-Attah I."/>
            <person name="Bukari Y."/>
            <person name="Meinhardt L.W."/>
            <person name="Bailey B.A."/>
        </authorList>
    </citation>
    <scope>NUCLEOTIDE SEQUENCE [LARGE SCALE GENOMIC DNA]</scope>
    <source>
        <strain evidence="3 4">GH-76</strain>
    </source>
</reference>
<evidence type="ECO:0000256" key="1">
    <source>
        <dbReference type="SAM" id="MobiDB-lite"/>
    </source>
</evidence>
<feature type="domain" description="DUF6593" evidence="2">
    <location>
        <begin position="8"/>
        <end position="177"/>
    </location>
</feature>
<comment type="caution">
    <text evidence="3">The sequence shown here is derived from an EMBL/GenBank/DDBJ whole genome shotgun (WGS) entry which is preliminary data.</text>
</comment>
<proteinExistence type="predicted"/>
<keyword evidence="4" id="KW-1185">Reference proteome</keyword>
<dbReference type="EMBL" id="JBAHYK010003063">
    <property type="protein sequence ID" value="KAL0564000.1"/>
    <property type="molecule type" value="Genomic_DNA"/>
</dbReference>
<protein>
    <recommendedName>
        <fullName evidence="2">DUF6593 domain-containing protein</fullName>
    </recommendedName>
</protein>
<organism evidence="3 4">
    <name type="scientific">Marasmius crinis-equi</name>
    <dbReference type="NCBI Taxonomy" id="585013"/>
    <lineage>
        <taxon>Eukaryota</taxon>
        <taxon>Fungi</taxon>
        <taxon>Dikarya</taxon>
        <taxon>Basidiomycota</taxon>
        <taxon>Agaricomycotina</taxon>
        <taxon>Agaricomycetes</taxon>
        <taxon>Agaricomycetidae</taxon>
        <taxon>Agaricales</taxon>
        <taxon>Marasmiineae</taxon>
        <taxon>Marasmiaceae</taxon>
        <taxon>Marasmius</taxon>
    </lineage>
</organism>
<sequence length="187" mass="20737">MDFTISSDSLSSSTISHPSRSPVYELSTSKGKRTPILLTKRGVEIASIGKDPSQYTVLYGPREILLLQIQRVLQEVGELLPEVAGLSPDNSSTSTTFTFSNGKDYIWKRDRQNRNIPRLTNTSNPKKPEPIATFHYAFDSNPTPRAISTLSITNPDSSAHLLDKIIATFVFIEQQNRGSRLKKGGDN</sequence>
<dbReference type="InterPro" id="IPR046528">
    <property type="entry name" value="DUF6593"/>
</dbReference>
<evidence type="ECO:0000313" key="3">
    <source>
        <dbReference type="EMBL" id="KAL0564000.1"/>
    </source>
</evidence>
<dbReference type="Proteomes" id="UP001465976">
    <property type="component" value="Unassembled WGS sequence"/>
</dbReference>
<gene>
    <name evidence="3" type="ORF">V5O48_018056</name>
</gene>
<feature type="region of interest" description="Disordered" evidence="1">
    <location>
        <begin position="1"/>
        <end position="27"/>
    </location>
</feature>
<evidence type="ECO:0000259" key="2">
    <source>
        <dbReference type="Pfam" id="PF20236"/>
    </source>
</evidence>
<feature type="non-terminal residue" evidence="3">
    <location>
        <position position="187"/>
    </location>
</feature>
<dbReference type="Pfam" id="PF20236">
    <property type="entry name" value="DUF6593"/>
    <property type="match status" value="1"/>
</dbReference>